<feature type="compositionally biased region" description="Polar residues" evidence="6">
    <location>
        <begin position="37"/>
        <end position="46"/>
    </location>
</feature>
<dbReference type="PROSITE" id="PS00352">
    <property type="entry name" value="CSD_1"/>
    <property type="match status" value="3"/>
</dbReference>
<dbReference type="Pfam" id="PF23456">
    <property type="entry name" value="CSDE1"/>
    <property type="match status" value="3"/>
</dbReference>
<dbReference type="Pfam" id="PF00313">
    <property type="entry name" value="CSD"/>
    <property type="match status" value="3"/>
</dbReference>
<comment type="similarity">
    <text evidence="5">Belongs to the UNR family.</text>
</comment>
<comment type="caution">
    <text evidence="8">The sequence shown here is derived from an EMBL/GenBank/DDBJ whole genome shotgun (WGS) entry which is preliminary data.</text>
</comment>
<dbReference type="Proteomes" id="UP001054945">
    <property type="component" value="Unassembled WGS sequence"/>
</dbReference>
<dbReference type="AlphaFoldDB" id="A0AAV4QC41"/>
<dbReference type="SMART" id="SM00357">
    <property type="entry name" value="CSP"/>
    <property type="match status" value="5"/>
</dbReference>
<keyword evidence="4" id="KW-0694">RNA-binding</keyword>
<keyword evidence="3" id="KW-0677">Repeat</keyword>
<evidence type="ECO:0000256" key="6">
    <source>
        <dbReference type="SAM" id="MobiDB-lite"/>
    </source>
</evidence>
<gene>
    <name evidence="8" type="primary">CSDE1</name>
    <name evidence="8" type="ORF">CEXT_281071</name>
</gene>
<dbReference type="Gene3D" id="2.40.50.140">
    <property type="entry name" value="Nucleic acid-binding proteins"/>
    <property type="match status" value="5"/>
</dbReference>
<comment type="subcellular location">
    <subcellularLocation>
        <location evidence="1">Cytoplasm</location>
    </subcellularLocation>
</comment>
<dbReference type="PROSITE" id="PS51857">
    <property type="entry name" value="CSD_2"/>
    <property type="match status" value="3"/>
</dbReference>
<name>A0AAV4QC41_CAEEX</name>
<evidence type="ECO:0000256" key="3">
    <source>
        <dbReference type="ARBA" id="ARBA00022737"/>
    </source>
</evidence>
<evidence type="ECO:0000256" key="5">
    <source>
        <dbReference type="ARBA" id="ARBA00044751"/>
    </source>
</evidence>
<sequence>MASPQWKNFQPSAQDPATPSCQRSPSYNRTSNDDCPRNSNSSSPSGLTPRETGIVEKLLHSYGFIQCCERQARLFFHYSQYSGNIEHLKLGDAVEFEMTYDRRTGKPIASTVCKITSEVGEVMSEERVSGFVTTGIKENTEGRVAYENRGECFFLPYSFEDIDCTTELHPHDKVTFRISTDKNTGNLRARNIRLEKPLPVRFQGVVCAVKETFGFIERADIVKEIFFHSSECKAFKSLSLGDDVEFSIMTRNNKEVAVNVITLPLGTVIFEDISSELLCGEIMDTIEKGKPKTSDAMPGKLRCHQHDEIIYYPFGERDPKVEYTLLVGDWVQFNIATDRRDNLQRATNIELLENGINFTKEKREQGFVTTLKETFGFIIHGQRETRIYFRLNEVINPDQIIKTYDEVEFTVVQDHASPGRTQAIRIKILPPGTLEHPNLIMNGSTKSNQHGNDDYTIVGVVEKEAHSRWNMDSPHKPNRKSIHEENGEENSDDGVIVCNRNGMKDRYYFSNADCESRNYPRPGDKVEFVVVSKDDKLYATHIRILPKVRNGFKFTHRGFIAALKDTFGFIETEDHDKEVFFHYSVFDSNPSSLEVGQEVEYGVTHKGSKLSAECVRKLSSNTIPREDIQPEILNGVVIQPLRCFNPDQEHYPGKVRLASHAENMEEDLAEYEFGITSLDDKHEFLQKGDVVQFQIGITKNGMERAVNIKAIRTRIQAIVDTIKATTLWVE</sequence>
<evidence type="ECO:0000259" key="7">
    <source>
        <dbReference type="PROSITE" id="PS51857"/>
    </source>
</evidence>
<feature type="domain" description="CSD" evidence="7">
    <location>
        <begin position="50"/>
        <end position="114"/>
    </location>
</feature>
<feature type="region of interest" description="Disordered" evidence="6">
    <location>
        <begin position="1"/>
        <end position="49"/>
    </location>
</feature>
<feature type="compositionally biased region" description="Basic and acidic residues" evidence="6">
    <location>
        <begin position="467"/>
        <end position="485"/>
    </location>
</feature>
<protein>
    <submittedName>
        <fullName evidence="8">Cold shock domain-containing protein E1</fullName>
    </submittedName>
</protein>
<evidence type="ECO:0000256" key="4">
    <source>
        <dbReference type="ARBA" id="ARBA00022884"/>
    </source>
</evidence>
<dbReference type="InterPro" id="IPR019844">
    <property type="entry name" value="CSD_CS"/>
</dbReference>
<dbReference type="CDD" id="cd04458">
    <property type="entry name" value="CSP_CDS"/>
    <property type="match status" value="2"/>
</dbReference>
<evidence type="ECO:0000313" key="8">
    <source>
        <dbReference type="EMBL" id="GIY07273.1"/>
    </source>
</evidence>
<dbReference type="PANTHER" id="PTHR12913">
    <property type="entry name" value="UNR PROTEIN N-RAS UPSTREAM GENE PROTEIN"/>
    <property type="match status" value="1"/>
</dbReference>
<feature type="compositionally biased region" description="Polar residues" evidence="6">
    <location>
        <begin position="1"/>
        <end position="30"/>
    </location>
</feature>
<dbReference type="InterPro" id="IPR011129">
    <property type="entry name" value="CSD"/>
</dbReference>
<dbReference type="GO" id="GO:0005737">
    <property type="term" value="C:cytoplasm"/>
    <property type="evidence" value="ECO:0007669"/>
    <property type="project" value="UniProtKB-SubCell"/>
</dbReference>
<dbReference type="InterPro" id="IPR002059">
    <property type="entry name" value="CSP_DNA-bd"/>
</dbReference>
<dbReference type="EMBL" id="BPLR01006081">
    <property type="protein sequence ID" value="GIY07273.1"/>
    <property type="molecule type" value="Genomic_DNA"/>
</dbReference>
<keyword evidence="9" id="KW-1185">Reference proteome</keyword>
<feature type="domain" description="CSD" evidence="7">
    <location>
        <begin position="201"/>
        <end position="262"/>
    </location>
</feature>
<feature type="domain" description="CSD" evidence="7">
    <location>
        <begin position="555"/>
        <end position="617"/>
    </location>
</feature>
<reference evidence="8 9" key="1">
    <citation type="submission" date="2021-06" db="EMBL/GenBank/DDBJ databases">
        <title>Caerostris extrusa draft genome.</title>
        <authorList>
            <person name="Kono N."/>
            <person name="Arakawa K."/>
        </authorList>
    </citation>
    <scope>NUCLEOTIDE SEQUENCE [LARGE SCALE GENOMIC DNA]</scope>
</reference>
<dbReference type="PANTHER" id="PTHR12913:SF1">
    <property type="entry name" value="COLD SHOCK DOMAIN-CONTAINING PROTEIN E1"/>
    <property type="match status" value="1"/>
</dbReference>
<dbReference type="InterPro" id="IPR056400">
    <property type="entry name" value="CSDE1"/>
</dbReference>
<proteinExistence type="inferred from homology"/>
<evidence type="ECO:0000256" key="2">
    <source>
        <dbReference type="ARBA" id="ARBA00022490"/>
    </source>
</evidence>
<keyword evidence="2" id="KW-0963">Cytoplasm</keyword>
<evidence type="ECO:0000256" key="1">
    <source>
        <dbReference type="ARBA" id="ARBA00004496"/>
    </source>
</evidence>
<feature type="region of interest" description="Disordered" evidence="6">
    <location>
        <begin position="467"/>
        <end position="494"/>
    </location>
</feature>
<dbReference type="InterPro" id="IPR012340">
    <property type="entry name" value="NA-bd_OB-fold"/>
</dbReference>
<dbReference type="GO" id="GO:0003723">
    <property type="term" value="F:RNA binding"/>
    <property type="evidence" value="ECO:0007669"/>
    <property type="project" value="UniProtKB-KW"/>
</dbReference>
<accession>A0AAV4QC41</accession>
<dbReference type="SUPFAM" id="SSF50249">
    <property type="entry name" value="Nucleic acid-binding proteins"/>
    <property type="match status" value="4"/>
</dbReference>
<organism evidence="8 9">
    <name type="scientific">Caerostris extrusa</name>
    <name type="common">Bark spider</name>
    <name type="synonym">Caerostris bankana</name>
    <dbReference type="NCBI Taxonomy" id="172846"/>
    <lineage>
        <taxon>Eukaryota</taxon>
        <taxon>Metazoa</taxon>
        <taxon>Ecdysozoa</taxon>
        <taxon>Arthropoda</taxon>
        <taxon>Chelicerata</taxon>
        <taxon>Arachnida</taxon>
        <taxon>Araneae</taxon>
        <taxon>Araneomorphae</taxon>
        <taxon>Entelegynae</taxon>
        <taxon>Araneoidea</taxon>
        <taxon>Araneidae</taxon>
        <taxon>Caerostris</taxon>
    </lineage>
</organism>
<evidence type="ECO:0000313" key="9">
    <source>
        <dbReference type="Proteomes" id="UP001054945"/>
    </source>
</evidence>